<accession>A0A7V6PGN7</accession>
<proteinExistence type="predicted"/>
<organism evidence="5 6">
    <name type="scientific">Brucella intermedia</name>
    <dbReference type="NCBI Taxonomy" id="94625"/>
    <lineage>
        <taxon>Bacteria</taxon>
        <taxon>Pseudomonadati</taxon>
        <taxon>Pseudomonadota</taxon>
        <taxon>Alphaproteobacteria</taxon>
        <taxon>Hyphomicrobiales</taxon>
        <taxon>Brucellaceae</taxon>
        <taxon>Brucella/Ochrobactrum group</taxon>
        <taxon>Brucella</taxon>
    </lineage>
</organism>
<dbReference type="GO" id="GO:0043565">
    <property type="term" value="F:sequence-specific DNA binding"/>
    <property type="evidence" value="ECO:0007669"/>
    <property type="project" value="InterPro"/>
</dbReference>
<dbReference type="InterPro" id="IPR009057">
    <property type="entry name" value="Homeodomain-like_sf"/>
</dbReference>
<feature type="domain" description="HTH araC/xylS-type" evidence="4">
    <location>
        <begin position="247"/>
        <end position="346"/>
    </location>
</feature>
<gene>
    <name evidence="5" type="ORF">GXX48_23945</name>
</gene>
<dbReference type="GO" id="GO:0003700">
    <property type="term" value="F:DNA-binding transcription factor activity"/>
    <property type="evidence" value="ECO:0007669"/>
    <property type="project" value="InterPro"/>
</dbReference>
<evidence type="ECO:0000256" key="1">
    <source>
        <dbReference type="ARBA" id="ARBA00023015"/>
    </source>
</evidence>
<evidence type="ECO:0000256" key="2">
    <source>
        <dbReference type="ARBA" id="ARBA00023125"/>
    </source>
</evidence>
<dbReference type="InterPro" id="IPR018062">
    <property type="entry name" value="HTH_AraC-typ_CS"/>
</dbReference>
<dbReference type="EMBL" id="DUMN01000684">
    <property type="protein sequence ID" value="HHV70647.1"/>
    <property type="molecule type" value="Genomic_DNA"/>
</dbReference>
<dbReference type="InterPro" id="IPR050959">
    <property type="entry name" value="MarA-like"/>
</dbReference>
<dbReference type="Gene3D" id="1.10.10.60">
    <property type="entry name" value="Homeodomain-like"/>
    <property type="match status" value="1"/>
</dbReference>
<evidence type="ECO:0000259" key="4">
    <source>
        <dbReference type="PROSITE" id="PS01124"/>
    </source>
</evidence>
<keyword evidence="3" id="KW-0804">Transcription</keyword>
<dbReference type="AlphaFoldDB" id="A0A7V6PGN7"/>
<protein>
    <submittedName>
        <fullName evidence="5">Helix-turn-helix transcriptional regulator</fullName>
    </submittedName>
</protein>
<dbReference type="PROSITE" id="PS00041">
    <property type="entry name" value="HTH_ARAC_FAMILY_1"/>
    <property type="match status" value="1"/>
</dbReference>
<evidence type="ECO:0000256" key="3">
    <source>
        <dbReference type="ARBA" id="ARBA00023163"/>
    </source>
</evidence>
<dbReference type="SUPFAM" id="SSF46689">
    <property type="entry name" value="Homeodomain-like"/>
    <property type="match status" value="1"/>
</dbReference>
<dbReference type="SMART" id="SM00342">
    <property type="entry name" value="HTH_ARAC"/>
    <property type="match status" value="1"/>
</dbReference>
<dbReference type="RefSeq" id="WP_278503295.1">
    <property type="nucleotide sequence ID" value="NZ_CP122439.1"/>
</dbReference>
<dbReference type="InterPro" id="IPR018060">
    <property type="entry name" value="HTH_AraC"/>
</dbReference>
<sequence>MSGKEDLLQPGFVERRRHPRVSNAPLGIDKERKGVLVPLRFGTAELPRSQQFPAWQEHMAPVLDCRLPDGADIQNGFIVQQTVWNLGGMLVVQETVPAYGYERSPQKIRFSPIDHWRIAFLRSGRTWTEVDGHVAQNEPGMMEVRSLGRPFRGRSLAVTTISLVIPVDLFFDQGGLPPASNNAVIGGHRVSLLLDYLSSVEANLERFTHDDLAVVKVRLQEMVFDAVTALVDRTESKDQLSQVGLMTRARRFIQNNISSPDLNIDSLCKELAISRTRLYELFEVTGGVANYIRRRRLLTAHAMLADPTGSQKIADIGLAIGIESSANFSRTFTQYFGYSPSSVYRKNSIVDQIPPAERGITKDYHQHTFEGLLRTLGLF</sequence>
<dbReference type="PANTHER" id="PTHR47504">
    <property type="entry name" value="RIGHT ORIGIN-BINDING PROTEIN"/>
    <property type="match status" value="1"/>
</dbReference>
<comment type="caution">
    <text evidence="5">The sequence shown here is derived from an EMBL/GenBank/DDBJ whole genome shotgun (WGS) entry which is preliminary data.</text>
</comment>
<keyword evidence="1" id="KW-0805">Transcription regulation</keyword>
<dbReference type="Proteomes" id="UP000551563">
    <property type="component" value="Unassembled WGS sequence"/>
</dbReference>
<evidence type="ECO:0000313" key="5">
    <source>
        <dbReference type="EMBL" id="HHV70647.1"/>
    </source>
</evidence>
<dbReference type="Pfam" id="PF12833">
    <property type="entry name" value="HTH_18"/>
    <property type="match status" value="1"/>
</dbReference>
<evidence type="ECO:0000313" key="6">
    <source>
        <dbReference type="Proteomes" id="UP000551563"/>
    </source>
</evidence>
<name>A0A7V6PGN7_9HYPH</name>
<dbReference type="PROSITE" id="PS01124">
    <property type="entry name" value="HTH_ARAC_FAMILY_2"/>
    <property type="match status" value="1"/>
</dbReference>
<dbReference type="PANTHER" id="PTHR47504:SF5">
    <property type="entry name" value="RIGHT ORIGIN-BINDING PROTEIN"/>
    <property type="match status" value="1"/>
</dbReference>
<reference evidence="5 6" key="1">
    <citation type="journal article" date="2020" name="Biotechnol. Biofuels">
        <title>New insights from the biogas microbiome by comprehensive genome-resolved metagenomics of nearly 1600 species originating from multiple anaerobic digesters.</title>
        <authorList>
            <person name="Campanaro S."/>
            <person name="Treu L."/>
            <person name="Rodriguez-R L.M."/>
            <person name="Kovalovszki A."/>
            <person name="Ziels R.M."/>
            <person name="Maus I."/>
            <person name="Zhu X."/>
            <person name="Kougias P.G."/>
            <person name="Basile A."/>
            <person name="Luo G."/>
            <person name="Schluter A."/>
            <person name="Konstantinidis K.T."/>
            <person name="Angelidaki I."/>
        </authorList>
    </citation>
    <scope>NUCLEOTIDE SEQUENCE [LARGE SCALE GENOMIC DNA]</scope>
    <source>
        <strain evidence="5">AS04akNAM_66</strain>
    </source>
</reference>
<keyword evidence="2" id="KW-0238">DNA-binding</keyword>